<proteinExistence type="predicted"/>
<organism evidence="1 2">
    <name type="scientific">Pseudonocardia xishanensis</name>
    <dbReference type="NCBI Taxonomy" id="630995"/>
    <lineage>
        <taxon>Bacteria</taxon>
        <taxon>Bacillati</taxon>
        <taxon>Actinomycetota</taxon>
        <taxon>Actinomycetes</taxon>
        <taxon>Pseudonocardiales</taxon>
        <taxon>Pseudonocardiaceae</taxon>
        <taxon>Pseudonocardia</taxon>
    </lineage>
</organism>
<sequence length="50" mass="5177">MVDEGYAMSEVAVRTPLGRPADPDETAATIERLLLGATDVTGTCLPVDGT</sequence>
<accession>A0ABP8RQJ5</accession>
<comment type="caution">
    <text evidence="1">The sequence shown here is derived from an EMBL/GenBank/DDBJ whole genome shotgun (WGS) entry which is preliminary data.</text>
</comment>
<evidence type="ECO:0000313" key="2">
    <source>
        <dbReference type="Proteomes" id="UP001501598"/>
    </source>
</evidence>
<reference evidence="2" key="1">
    <citation type="journal article" date="2019" name="Int. J. Syst. Evol. Microbiol.">
        <title>The Global Catalogue of Microorganisms (GCM) 10K type strain sequencing project: providing services to taxonomists for standard genome sequencing and annotation.</title>
        <authorList>
            <consortium name="The Broad Institute Genomics Platform"/>
            <consortium name="The Broad Institute Genome Sequencing Center for Infectious Disease"/>
            <person name="Wu L."/>
            <person name="Ma J."/>
        </authorList>
    </citation>
    <scope>NUCLEOTIDE SEQUENCE [LARGE SCALE GENOMIC DNA]</scope>
    <source>
        <strain evidence="2">JCM 17906</strain>
    </source>
</reference>
<gene>
    <name evidence="1" type="ORF">GCM10023175_24490</name>
</gene>
<dbReference type="Proteomes" id="UP001501598">
    <property type="component" value="Unassembled WGS sequence"/>
</dbReference>
<dbReference type="EMBL" id="BAABGT010000030">
    <property type="protein sequence ID" value="GAA4545186.1"/>
    <property type="molecule type" value="Genomic_DNA"/>
</dbReference>
<protein>
    <submittedName>
        <fullName evidence="1">Uncharacterized protein</fullName>
    </submittedName>
</protein>
<evidence type="ECO:0000313" key="1">
    <source>
        <dbReference type="EMBL" id="GAA4545186.1"/>
    </source>
</evidence>
<name>A0ABP8RQJ5_9PSEU</name>
<keyword evidence="2" id="KW-1185">Reference proteome</keyword>